<evidence type="ECO:0000313" key="2">
    <source>
        <dbReference type="Proteomes" id="UP000799754"/>
    </source>
</evidence>
<organism evidence="1 2">
    <name type="scientific">Macroventuria anomochaeta</name>
    <dbReference type="NCBI Taxonomy" id="301207"/>
    <lineage>
        <taxon>Eukaryota</taxon>
        <taxon>Fungi</taxon>
        <taxon>Dikarya</taxon>
        <taxon>Ascomycota</taxon>
        <taxon>Pezizomycotina</taxon>
        <taxon>Dothideomycetes</taxon>
        <taxon>Pleosporomycetidae</taxon>
        <taxon>Pleosporales</taxon>
        <taxon>Pleosporineae</taxon>
        <taxon>Didymellaceae</taxon>
        <taxon>Macroventuria</taxon>
    </lineage>
</organism>
<name>A0ACB6RNJ0_9PLEO</name>
<keyword evidence="2" id="KW-1185">Reference proteome</keyword>
<accession>A0ACB6RNJ0</accession>
<dbReference type="Proteomes" id="UP000799754">
    <property type="component" value="Unassembled WGS sequence"/>
</dbReference>
<comment type="caution">
    <text evidence="1">The sequence shown here is derived from an EMBL/GenBank/DDBJ whole genome shotgun (WGS) entry which is preliminary data.</text>
</comment>
<evidence type="ECO:0000313" key="1">
    <source>
        <dbReference type="EMBL" id="KAF2622872.1"/>
    </source>
</evidence>
<proteinExistence type="predicted"/>
<dbReference type="EMBL" id="MU006741">
    <property type="protein sequence ID" value="KAF2622872.1"/>
    <property type="molecule type" value="Genomic_DNA"/>
</dbReference>
<gene>
    <name evidence="1" type="ORF">BU25DRAFT_414855</name>
</gene>
<protein>
    <submittedName>
        <fullName evidence="1">Uncharacterized protein</fullName>
    </submittedName>
</protein>
<sequence length="66" mass="7280">MNRNTILSTTCGIPTLGLFHTLISNKPEPSFHQSIHLREQLVSLAGPLSQQRSLGSPECVFTKFLS</sequence>
<reference evidence="1" key="1">
    <citation type="journal article" date="2020" name="Stud. Mycol.">
        <title>101 Dothideomycetes genomes: a test case for predicting lifestyles and emergence of pathogens.</title>
        <authorList>
            <person name="Haridas S."/>
            <person name="Albert R."/>
            <person name="Binder M."/>
            <person name="Bloem J."/>
            <person name="Labutti K."/>
            <person name="Salamov A."/>
            <person name="Andreopoulos B."/>
            <person name="Baker S."/>
            <person name="Barry K."/>
            <person name="Bills G."/>
            <person name="Bluhm B."/>
            <person name="Cannon C."/>
            <person name="Castanera R."/>
            <person name="Culley D."/>
            <person name="Daum C."/>
            <person name="Ezra D."/>
            <person name="Gonzalez J."/>
            <person name="Henrissat B."/>
            <person name="Kuo A."/>
            <person name="Liang C."/>
            <person name="Lipzen A."/>
            <person name="Lutzoni F."/>
            <person name="Magnuson J."/>
            <person name="Mondo S."/>
            <person name="Nolan M."/>
            <person name="Ohm R."/>
            <person name="Pangilinan J."/>
            <person name="Park H.-J."/>
            <person name="Ramirez L."/>
            <person name="Alfaro M."/>
            <person name="Sun H."/>
            <person name="Tritt A."/>
            <person name="Yoshinaga Y."/>
            <person name="Zwiers L.-H."/>
            <person name="Turgeon B."/>
            <person name="Goodwin S."/>
            <person name="Spatafora J."/>
            <person name="Crous P."/>
            <person name="Grigoriev I."/>
        </authorList>
    </citation>
    <scope>NUCLEOTIDE SEQUENCE</scope>
    <source>
        <strain evidence="1">CBS 525.71</strain>
    </source>
</reference>